<organism evidence="2 3">
    <name type="scientific">Pseudomonas syringae pv. cilantro</name>
    <dbReference type="NCBI Taxonomy" id="81035"/>
    <lineage>
        <taxon>Bacteria</taxon>
        <taxon>Pseudomonadati</taxon>
        <taxon>Pseudomonadota</taxon>
        <taxon>Gammaproteobacteria</taxon>
        <taxon>Pseudomonadales</taxon>
        <taxon>Pseudomonadaceae</taxon>
        <taxon>Pseudomonas</taxon>
        <taxon>Pseudomonas syringae</taxon>
    </lineage>
</organism>
<dbReference type="EMBL" id="LGLN01000032">
    <property type="protein sequence ID" value="KPC33851.1"/>
    <property type="molecule type" value="Genomic_DNA"/>
</dbReference>
<evidence type="ECO:0000313" key="3">
    <source>
        <dbReference type="Proteomes" id="UP000037891"/>
    </source>
</evidence>
<feature type="domain" description="PepSY" evidence="1">
    <location>
        <begin position="42"/>
        <end position="95"/>
    </location>
</feature>
<evidence type="ECO:0000259" key="1">
    <source>
        <dbReference type="Pfam" id="PF03413"/>
    </source>
</evidence>
<proteinExistence type="predicted"/>
<dbReference type="Proteomes" id="UP000037891">
    <property type="component" value="Unassembled WGS sequence"/>
</dbReference>
<accession>A0A0N0GGV5</accession>
<name>A0A0N0GGV5_PSESX</name>
<dbReference type="InterPro" id="IPR025711">
    <property type="entry name" value="PepSY"/>
</dbReference>
<comment type="caution">
    <text evidence="2">The sequence shown here is derived from an EMBL/GenBank/DDBJ whole genome shotgun (WGS) entry which is preliminary data.</text>
</comment>
<dbReference type="AlphaFoldDB" id="A0A0N0GGV5"/>
<evidence type="ECO:0000313" key="2">
    <source>
        <dbReference type="EMBL" id="KPC33851.1"/>
    </source>
</evidence>
<reference evidence="2 3" key="1">
    <citation type="submission" date="2015-07" db="EMBL/GenBank/DDBJ databases">
        <authorList>
            <person name="Noorani M."/>
        </authorList>
    </citation>
    <scope>NUCLEOTIDE SEQUENCE [LARGE SCALE GENOMIC DNA]</scope>
    <source>
        <strain evidence="2 3">0788_9</strain>
    </source>
</reference>
<dbReference type="Pfam" id="PF03413">
    <property type="entry name" value="PepSY"/>
    <property type="match status" value="1"/>
</dbReference>
<gene>
    <name evidence="2" type="ORF">ABJ99_0993</name>
</gene>
<dbReference type="Gene3D" id="3.10.450.40">
    <property type="match status" value="1"/>
</dbReference>
<sequence>MKTLTTLLPALPLIVTTCVVQARGIDPQEVLRLSDEGTLHTSEKLDAKALNEHPGARIIGTQLKNIYGRYVYNVELRDAQGIEWDLEIDAATGHVYRNRQDN</sequence>
<dbReference type="PATRIC" id="fig|81035.3.peg.1058"/>
<reference evidence="2 3" key="2">
    <citation type="submission" date="2015-10" db="EMBL/GenBank/DDBJ databases">
        <title>Comparative genomics and high-throughput reverse genetic screens identify a new phytobacterial MAMP and an Arabidopsis receptor required for immune elicitation.</title>
        <authorList>
            <person name="Mott G.A."/>
            <person name="Thakur S."/>
            <person name="Wang P.W."/>
            <person name="Desveaux D."/>
            <person name="Guttman D.S."/>
        </authorList>
    </citation>
    <scope>NUCLEOTIDE SEQUENCE [LARGE SCALE GENOMIC DNA]</scope>
    <source>
        <strain evidence="2 3">0788_9</strain>
    </source>
</reference>
<dbReference type="RefSeq" id="WP_054085191.1">
    <property type="nucleotide sequence ID" value="NZ_LGLN01000032.1"/>
</dbReference>
<protein>
    <submittedName>
        <fullName evidence="2">Peptidase</fullName>
    </submittedName>
</protein>